<evidence type="ECO:0000313" key="2">
    <source>
        <dbReference type="EMBL" id="MDB0573656.1"/>
    </source>
</evidence>
<dbReference type="EMBL" id="JAIVFG010000060">
    <property type="protein sequence ID" value="MDB0573656.1"/>
    <property type="molecule type" value="Genomic_DNA"/>
</dbReference>
<organism evidence="2 3">
    <name type="scientific">Ralstonia solanacearum</name>
    <name type="common">Pseudomonas solanacearum</name>
    <dbReference type="NCBI Taxonomy" id="305"/>
    <lineage>
        <taxon>Bacteria</taxon>
        <taxon>Pseudomonadati</taxon>
        <taxon>Pseudomonadota</taxon>
        <taxon>Betaproteobacteria</taxon>
        <taxon>Burkholderiales</taxon>
        <taxon>Burkholderiaceae</taxon>
        <taxon>Ralstonia</taxon>
        <taxon>Ralstonia solanacearum species complex</taxon>
    </lineage>
</organism>
<gene>
    <name evidence="2" type="ORF">LBW59_23175</name>
</gene>
<protein>
    <submittedName>
        <fullName evidence="2">Uncharacterized protein</fullName>
    </submittedName>
</protein>
<sequence length="165" mass="17513">MSAAEFLKQVTPAARRSKLFPWAADIRMLRDAGCSLSQIRAFLAQNGVSVAVSTLNAFIARHLPEEPAAAVVSKAAPIEEGTTLKAETASAAPASSHTGSFKSKKQLAAEHPNLSPAELRDLYARQFEAQPSNPLADLIRQQEDRKRAARAPTEAGTRGPGPADG</sequence>
<dbReference type="AlphaFoldDB" id="A0AAW5ZUR7"/>
<comment type="caution">
    <text evidence="2">The sequence shown here is derived from an EMBL/GenBank/DDBJ whole genome shotgun (WGS) entry which is preliminary data.</text>
</comment>
<dbReference type="RefSeq" id="WP_271657274.1">
    <property type="nucleotide sequence ID" value="NZ_JAIVFG010000060.1"/>
</dbReference>
<evidence type="ECO:0000256" key="1">
    <source>
        <dbReference type="SAM" id="MobiDB-lite"/>
    </source>
</evidence>
<evidence type="ECO:0000313" key="3">
    <source>
        <dbReference type="Proteomes" id="UP001144050"/>
    </source>
</evidence>
<reference evidence="2" key="1">
    <citation type="submission" date="2021-09" db="EMBL/GenBank/DDBJ databases">
        <title>Genomic analysis of Ralstonia spp.</title>
        <authorList>
            <person name="Aburjaile F."/>
            <person name="Ariute J.C."/>
            <person name="Pais A.K.L."/>
            <person name="Albuquerque G.M.R."/>
            <person name="Silva A.M.F."/>
            <person name="Brenig B."/>
            <person name="Azevedo V."/>
            <person name="Matiuzzi M."/>
            <person name="Ramos R."/>
            <person name="Goes-Neto A."/>
            <person name="Soares S."/>
            <person name="Iseppon A.M.B."/>
            <person name="Souza E."/>
            <person name="Gama M."/>
        </authorList>
    </citation>
    <scope>NUCLEOTIDE SEQUENCE</scope>
    <source>
        <strain evidence="2">CCRMRs91</strain>
    </source>
</reference>
<feature type="region of interest" description="Disordered" evidence="1">
    <location>
        <begin position="83"/>
        <end position="165"/>
    </location>
</feature>
<dbReference type="Proteomes" id="UP001144050">
    <property type="component" value="Unassembled WGS sequence"/>
</dbReference>
<proteinExistence type="predicted"/>
<name>A0AAW5ZUR7_RALSL</name>
<accession>A0AAW5ZUR7</accession>